<evidence type="ECO:0000313" key="2">
    <source>
        <dbReference type="Proteomes" id="UP000033924"/>
    </source>
</evidence>
<gene>
    <name evidence="1" type="ORF">SY86_09795</name>
</gene>
<accession>A0A0M2KFC7</accession>
<proteinExistence type="predicted"/>
<keyword evidence="2" id="KW-1185">Reference proteome</keyword>
<name>A0A0M2KFC7_9GAMM</name>
<dbReference type="Proteomes" id="UP000033924">
    <property type="component" value="Unassembled WGS sequence"/>
</dbReference>
<organism evidence="1 2">
    <name type="scientific">Erwinia tracheiphila</name>
    <dbReference type="NCBI Taxonomy" id="65700"/>
    <lineage>
        <taxon>Bacteria</taxon>
        <taxon>Pseudomonadati</taxon>
        <taxon>Pseudomonadota</taxon>
        <taxon>Gammaproteobacteria</taxon>
        <taxon>Enterobacterales</taxon>
        <taxon>Erwiniaceae</taxon>
        <taxon>Erwinia</taxon>
    </lineage>
</organism>
<evidence type="ECO:0000313" key="1">
    <source>
        <dbReference type="EMBL" id="KKF35656.1"/>
    </source>
</evidence>
<protein>
    <submittedName>
        <fullName evidence="1">Uncharacterized protein</fullName>
    </submittedName>
</protein>
<comment type="caution">
    <text evidence="1">The sequence shown here is derived from an EMBL/GenBank/DDBJ whole genome shotgun (WGS) entry which is preliminary data.</text>
</comment>
<sequence>MQPKNRLSGLASRISEKAHTTPDVVFLCVSTVTSQWWGVWGSRKARRVLFSRSCQPCTSRHQ</sequence>
<reference evidence="1 2" key="1">
    <citation type="submission" date="2015-01" db="EMBL/GenBank/DDBJ databases">
        <title>Erwinia tracheiphila.</title>
        <authorList>
            <person name="Shapiro L.R."/>
        </authorList>
    </citation>
    <scope>NUCLEOTIDE SEQUENCE [LARGE SCALE GENOMIC DNA]</scope>
    <source>
        <strain evidence="1 2">BuffGH</strain>
    </source>
</reference>
<dbReference type="PATRIC" id="fig|65700.7.peg.2461"/>
<dbReference type="STRING" id="65700.SY86_09795"/>
<dbReference type="AlphaFoldDB" id="A0A0M2KFC7"/>
<dbReference type="EMBL" id="JXNU01000003">
    <property type="protein sequence ID" value="KKF35656.1"/>
    <property type="molecule type" value="Genomic_DNA"/>
</dbReference>